<reference evidence="2 3" key="1">
    <citation type="submission" date="2023-07" db="EMBL/GenBank/DDBJ databases">
        <title>Genomic Encyclopedia of Type Strains, Phase IV (KMG-IV): sequencing the most valuable type-strain genomes for metagenomic binning, comparative biology and taxonomic classification.</title>
        <authorList>
            <person name="Goeker M."/>
        </authorList>
    </citation>
    <scope>NUCLEOTIDE SEQUENCE [LARGE SCALE GENOMIC DNA]</scope>
    <source>
        <strain evidence="2 3">DSM 1400</strain>
    </source>
</reference>
<protein>
    <submittedName>
        <fullName evidence="2">Sporulation protein YlmC with PRC-barrel domain</fullName>
    </submittedName>
</protein>
<dbReference type="Proteomes" id="UP001224418">
    <property type="component" value="Unassembled WGS sequence"/>
</dbReference>
<organism evidence="2 3">
    <name type="scientific">Hathewaya limosa</name>
    <name type="common">Clostridium limosum</name>
    <dbReference type="NCBI Taxonomy" id="1536"/>
    <lineage>
        <taxon>Bacteria</taxon>
        <taxon>Bacillati</taxon>
        <taxon>Bacillota</taxon>
        <taxon>Clostridia</taxon>
        <taxon>Eubacteriales</taxon>
        <taxon>Clostridiaceae</taxon>
        <taxon>Hathewaya</taxon>
    </lineage>
</organism>
<dbReference type="InterPro" id="IPR027275">
    <property type="entry name" value="PRC-brl_dom"/>
</dbReference>
<accession>A0ABU0JWJ0</accession>
<proteinExistence type="predicted"/>
<keyword evidence="3" id="KW-1185">Reference proteome</keyword>
<dbReference type="SUPFAM" id="SSF50346">
    <property type="entry name" value="PRC-barrel domain"/>
    <property type="match status" value="1"/>
</dbReference>
<evidence type="ECO:0000313" key="2">
    <source>
        <dbReference type="EMBL" id="MDQ0480626.1"/>
    </source>
</evidence>
<gene>
    <name evidence="2" type="ORF">QOZ93_002375</name>
</gene>
<dbReference type="Pfam" id="PF05239">
    <property type="entry name" value="PRC"/>
    <property type="match status" value="1"/>
</dbReference>
<evidence type="ECO:0000259" key="1">
    <source>
        <dbReference type="Pfam" id="PF05239"/>
    </source>
</evidence>
<dbReference type="InterPro" id="IPR011033">
    <property type="entry name" value="PRC_barrel-like_sf"/>
</dbReference>
<dbReference type="EMBL" id="JAUSWN010000024">
    <property type="protein sequence ID" value="MDQ0480626.1"/>
    <property type="molecule type" value="Genomic_DNA"/>
</dbReference>
<feature type="domain" description="PRC-barrel" evidence="1">
    <location>
        <begin position="6"/>
        <end position="72"/>
    </location>
</feature>
<name>A0ABU0JWJ0_HATLI</name>
<sequence>MQKLTKFSFKDLFRKRVYNKDGEFIGILLDFYISDEGKKSRVIGYKIKKDMHIFNCEFKDLEVYKDGNDIYILGIEQREMILINYSYLLKDRLFNKVIMKPQTGEVIKIRNLKLEKYCGEIVISTLIYNKRENNNSILKKILKKFNTSEIEFDRINQFSVQ</sequence>
<comment type="caution">
    <text evidence="2">The sequence shown here is derived from an EMBL/GenBank/DDBJ whole genome shotgun (WGS) entry which is preliminary data.</text>
</comment>
<evidence type="ECO:0000313" key="3">
    <source>
        <dbReference type="Proteomes" id="UP001224418"/>
    </source>
</evidence>
<dbReference type="RefSeq" id="WP_111940960.1">
    <property type="nucleotide sequence ID" value="NZ_BAAACJ010000042.1"/>
</dbReference>